<dbReference type="Pfam" id="PF06411">
    <property type="entry name" value="HdeA"/>
    <property type="match status" value="1"/>
</dbReference>
<organism evidence="2 3">
    <name type="scientific">Methylobacterium thuringiense</name>
    <dbReference type="NCBI Taxonomy" id="1003091"/>
    <lineage>
        <taxon>Bacteria</taxon>
        <taxon>Pseudomonadati</taxon>
        <taxon>Pseudomonadota</taxon>
        <taxon>Alphaproteobacteria</taxon>
        <taxon>Hyphomicrobiales</taxon>
        <taxon>Methylobacteriaceae</taxon>
        <taxon>Methylobacterium</taxon>
    </lineage>
</organism>
<keyword evidence="3" id="KW-1185">Reference proteome</keyword>
<evidence type="ECO:0000313" key="3">
    <source>
        <dbReference type="Proteomes" id="UP001055101"/>
    </source>
</evidence>
<accession>A0ABQ4TR73</accession>
<keyword evidence="1" id="KW-0732">Signal</keyword>
<dbReference type="RefSeq" id="WP_238232424.1">
    <property type="nucleotide sequence ID" value="NZ_BPRA01000015.1"/>
</dbReference>
<comment type="caution">
    <text evidence="2">The sequence shown here is derived from an EMBL/GenBank/DDBJ whole genome shotgun (WGS) entry which is preliminary data.</text>
</comment>
<proteinExistence type="predicted"/>
<evidence type="ECO:0000313" key="2">
    <source>
        <dbReference type="EMBL" id="GJE56869.1"/>
    </source>
</evidence>
<sequence>MKRLVLLCTLALASPVHADQVDLSTSTCKQFLESGEEGIKTTLTWLDGYYKDEDDPPVIDTDKLVANSKKLGEFCAKNPTLGLITAADKALGK</sequence>
<dbReference type="InterPro" id="IPR010486">
    <property type="entry name" value="HNS-dep_expression_A/B"/>
</dbReference>
<feature type="chain" id="PRO_5045316066" description="Acid stress chaperone HdeA" evidence="1">
    <location>
        <begin position="19"/>
        <end position="93"/>
    </location>
</feature>
<reference evidence="2" key="2">
    <citation type="submission" date="2021-08" db="EMBL/GenBank/DDBJ databases">
        <authorList>
            <person name="Tani A."/>
            <person name="Ola A."/>
            <person name="Ogura Y."/>
            <person name="Katsura K."/>
            <person name="Hayashi T."/>
        </authorList>
    </citation>
    <scope>NUCLEOTIDE SEQUENCE</scope>
    <source>
        <strain evidence="2">DSM 23674</strain>
    </source>
</reference>
<dbReference type="EMBL" id="BPRA01000015">
    <property type="protein sequence ID" value="GJE56869.1"/>
    <property type="molecule type" value="Genomic_DNA"/>
</dbReference>
<gene>
    <name evidence="2" type="ORF">EKPJFOCH_3379</name>
</gene>
<protein>
    <recommendedName>
        <fullName evidence="4">Acid stress chaperone HdeA</fullName>
    </recommendedName>
</protein>
<name>A0ABQ4TR73_9HYPH</name>
<evidence type="ECO:0000256" key="1">
    <source>
        <dbReference type="SAM" id="SignalP"/>
    </source>
</evidence>
<evidence type="ECO:0008006" key="4">
    <source>
        <dbReference type="Google" id="ProtNLM"/>
    </source>
</evidence>
<feature type="signal peptide" evidence="1">
    <location>
        <begin position="1"/>
        <end position="18"/>
    </location>
</feature>
<reference evidence="2" key="1">
    <citation type="journal article" date="2021" name="Front. Microbiol.">
        <title>Comprehensive Comparative Genomics and Phenotyping of Methylobacterium Species.</title>
        <authorList>
            <person name="Alessa O."/>
            <person name="Ogura Y."/>
            <person name="Fujitani Y."/>
            <person name="Takami H."/>
            <person name="Hayashi T."/>
            <person name="Sahin N."/>
            <person name="Tani A."/>
        </authorList>
    </citation>
    <scope>NUCLEOTIDE SEQUENCE</scope>
    <source>
        <strain evidence="2">DSM 23674</strain>
    </source>
</reference>
<dbReference type="Proteomes" id="UP001055101">
    <property type="component" value="Unassembled WGS sequence"/>
</dbReference>